<dbReference type="OrthoDB" id="72471at2"/>
<evidence type="ECO:0000313" key="1">
    <source>
        <dbReference type="EMBL" id="CCG42457.1"/>
    </source>
</evidence>
<organism evidence="1 2">
    <name type="scientific">Magnetospirillum molischianum DSM 120</name>
    <dbReference type="NCBI Taxonomy" id="1150626"/>
    <lineage>
        <taxon>Bacteria</taxon>
        <taxon>Pseudomonadati</taxon>
        <taxon>Pseudomonadota</taxon>
        <taxon>Alphaproteobacteria</taxon>
        <taxon>Rhodospirillales</taxon>
        <taxon>Rhodospirillaceae</taxon>
        <taxon>Magnetospirillum</taxon>
    </lineage>
</organism>
<accession>H8FVR9</accession>
<protein>
    <recommendedName>
        <fullName evidence="3">ASCH domain-containing protein</fullName>
    </recommendedName>
</protein>
<dbReference type="RefSeq" id="WP_002730145.1">
    <property type="nucleotide sequence ID" value="NZ_CAHP01000034.1"/>
</dbReference>
<dbReference type="STRING" id="1150626.PHAMO_40018"/>
<name>H8FVR9_MAGML</name>
<sequence length="176" mass="20086">MVDRPIIFSSPMVRALLSKRKTQTRRLASSPLAKCRPGDRLWVRETWAPTCRIQDDRLRRTVMDDGDQVIYPDMVAGHLIRWRPSIHMPRWASRLTLVVSDVRFQRLQEISEDDAWAEGVIVPDDIADHPGLGDKFTMAYVRFWNSLYGNDAWAVNPPVVALTFAVHYANIDGGAV</sequence>
<proteinExistence type="predicted"/>
<comment type="caution">
    <text evidence="1">The sequence shown here is derived from an EMBL/GenBank/DDBJ whole genome shotgun (WGS) entry which is preliminary data.</text>
</comment>
<evidence type="ECO:0000313" key="2">
    <source>
        <dbReference type="Proteomes" id="UP000004169"/>
    </source>
</evidence>
<evidence type="ECO:0008006" key="3">
    <source>
        <dbReference type="Google" id="ProtNLM"/>
    </source>
</evidence>
<dbReference type="eggNOG" id="ENOG5032T0P">
    <property type="taxonomic scope" value="Bacteria"/>
</dbReference>
<dbReference type="Proteomes" id="UP000004169">
    <property type="component" value="Unassembled WGS sequence"/>
</dbReference>
<keyword evidence="2" id="KW-1185">Reference proteome</keyword>
<dbReference type="EMBL" id="CAHP01000034">
    <property type="protein sequence ID" value="CCG42457.1"/>
    <property type="molecule type" value="Genomic_DNA"/>
</dbReference>
<gene>
    <name evidence="1" type="ORF">PHAMO_40018</name>
</gene>
<dbReference type="AlphaFoldDB" id="H8FVR9"/>
<reference evidence="1 2" key="1">
    <citation type="journal article" date="2012" name="J. Bacteriol.">
        <title>Draft Genome Sequence of the Purple Photosynthetic Bacterium Phaeospirillum molischianum DSM120, a Particularly Versatile Bacterium.</title>
        <authorList>
            <person name="Duquesne K."/>
            <person name="Prima V."/>
            <person name="Ji B."/>
            <person name="Rouy Z."/>
            <person name="Medigue C."/>
            <person name="Talla E."/>
            <person name="Sturgis J.N."/>
        </authorList>
    </citation>
    <scope>NUCLEOTIDE SEQUENCE [LARGE SCALE GENOMIC DNA]</scope>
    <source>
        <strain evidence="2">DSM120</strain>
    </source>
</reference>